<feature type="coiled-coil region" evidence="1">
    <location>
        <begin position="217"/>
        <end position="257"/>
    </location>
</feature>
<proteinExistence type="predicted"/>
<protein>
    <submittedName>
        <fullName evidence="2">Uncharacterized protein</fullName>
    </submittedName>
</protein>
<gene>
    <name evidence="2" type="ORF">PM001_LOCUS18534</name>
</gene>
<dbReference type="AlphaFoldDB" id="A0AAV1UFJ8"/>
<comment type="caution">
    <text evidence="2">The sequence shown here is derived from an EMBL/GenBank/DDBJ whole genome shotgun (WGS) entry which is preliminary data.</text>
</comment>
<organism evidence="2 3">
    <name type="scientific">Peronospora matthiolae</name>
    <dbReference type="NCBI Taxonomy" id="2874970"/>
    <lineage>
        <taxon>Eukaryota</taxon>
        <taxon>Sar</taxon>
        <taxon>Stramenopiles</taxon>
        <taxon>Oomycota</taxon>
        <taxon>Peronosporomycetes</taxon>
        <taxon>Peronosporales</taxon>
        <taxon>Peronosporaceae</taxon>
        <taxon>Peronospora</taxon>
    </lineage>
</organism>
<dbReference type="Proteomes" id="UP001162060">
    <property type="component" value="Unassembled WGS sequence"/>
</dbReference>
<keyword evidence="1" id="KW-0175">Coiled coil</keyword>
<dbReference type="EMBL" id="CAKLBY020000194">
    <property type="protein sequence ID" value="CAK7933384.1"/>
    <property type="molecule type" value="Genomic_DNA"/>
</dbReference>
<reference evidence="2" key="1">
    <citation type="submission" date="2024-01" db="EMBL/GenBank/DDBJ databases">
        <authorList>
            <person name="Webb A."/>
        </authorList>
    </citation>
    <scope>NUCLEOTIDE SEQUENCE</scope>
    <source>
        <strain evidence="2">Pm1</strain>
    </source>
</reference>
<evidence type="ECO:0000256" key="1">
    <source>
        <dbReference type="SAM" id="Coils"/>
    </source>
</evidence>
<sequence>MRSVNLIALFVAISPFSVIGLLQVSGLSLMTSPSSTERESTEVLEINAREENRAILLPTDLREYFRKFLNGAWLKDLWAKIKGRTPVGVSGKELKGPKAQAKAVVSVTEAKMALKLETLEKNLKELLEVFEPKRVGAEMEELRKKLEKLEAAQLLTPLDKDHVAEKLKKVESEIAKLASRQDHTTPVDQGVITKKIEKLVKTVGALEKNGDTSAAELKELKGNLLKLKNTLEDLEIVDEARAKMADLKAKLQNVANVGDAFVKTGLHKMLSVKIPGGGTKDFALRFFRSSEFRAMRDHYSSKSAVALNKSILLNLVREKSPHEVTLMLSAARQYGGERVRGYAEALEEAQFENWVNDGLTKETIAADIIVENEAKLQPEEKKLLLGVVGRFGEFPKTKFLPVKQ</sequence>
<accession>A0AAV1UFJ8</accession>
<evidence type="ECO:0000313" key="3">
    <source>
        <dbReference type="Proteomes" id="UP001162060"/>
    </source>
</evidence>
<evidence type="ECO:0000313" key="2">
    <source>
        <dbReference type="EMBL" id="CAK7933384.1"/>
    </source>
</evidence>
<name>A0AAV1UFJ8_9STRA</name>